<dbReference type="SUPFAM" id="SSF88713">
    <property type="entry name" value="Glycoside hydrolase/deacetylase"/>
    <property type="match status" value="1"/>
</dbReference>
<dbReference type="EMBL" id="FWWZ01000001">
    <property type="protein sequence ID" value="SMC09379.1"/>
    <property type="molecule type" value="Genomic_DNA"/>
</dbReference>
<feature type="transmembrane region" description="Helical" evidence="1">
    <location>
        <begin position="20"/>
        <end position="42"/>
    </location>
</feature>
<evidence type="ECO:0000256" key="1">
    <source>
        <dbReference type="SAM" id="Phobius"/>
    </source>
</evidence>
<dbReference type="InterPro" id="IPR011330">
    <property type="entry name" value="Glyco_hydro/deAcase_b/a-brl"/>
</dbReference>
<name>A0A1W1WT53_9BACT</name>
<keyword evidence="3" id="KW-1185">Reference proteome</keyword>
<dbReference type="Gene3D" id="3.20.20.370">
    <property type="entry name" value="Glycoside hydrolase/deacetylase"/>
    <property type="match status" value="1"/>
</dbReference>
<keyword evidence="1" id="KW-0812">Transmembrane</keyword>
<dbReference type="AlphaFoldDB" id="A0A1W1WT53"/>
<protein>
    <recommendedName>
        <fullName evidence="4">Divergent polysaccharide deacetylase</fullName>
    </recommendedName>
</protein>
<accession>A0A1W1WT53</accession>
<gene>
    <name evidence="2" type="ORF">SAMN05660197_1186</name>
</gene>
<dbReference type="GO" id="GO:0005975">
    <property type="term" value="P:carbohydrate metabolic process"/>
    <property type="evidence" value="ECO:0007669"/>
    <property type="project" value="InterPro"/>
</dbReference>
<dbReference type="RefSeq" id="WP_084275611.1">
    <property type="nucleotide sequence ID" value="NZ_AP026671.1"/>
</dbReference>
<dbReference type="CDD" id="cd10936">
    <property type="entry name" value="CE4_DAC2"/>
    <property type="match status" value="1"/>
</dbReference>
<dbReference type="InterPro" id="IPR006837">
    <property type="entry name" value="Divergent_DAC"/>
</dbReference>
<dbReference type="Proteomes" id="UP000192602">
    <property type="component" value="Unassembled WGS sequence"/>
</dbReference>
<reference evidence="3" key="1">
    <citation type="submission" date="2017-04" db="EMBL/GenBank/DDBJ databases">
        <authorList>
            <person name="Varghese N."/>
            <person name="Submissions S."/>
        </authorList>
    </citation>
    <scope>NUCLEOTIDE SEQUENCE [LARGE SCALE GENOMIC DNA]</scope>
    <source>
        <strain evidence="3">DSM 16512</strain>
    </source>
</reference>
<dbReference type="OrthoDB" id="9784811at2"/>
<dbReference type="PANTHER" id="PTHR30105">
    <property type="entry name" value="UNCHARACTERIZED YIBQ-RELATED"/>
    <property type="match status" value="1"/>
</dbReference>
<keyword evidence="1" id="KW-1133">Transmembrane helix</keyword>
<dbReference type="Pfam" id="PF04748">
    <property type="entry name" value="Polysacc_deac_2"/>
    <property type="match status" value="1"/>
</dbReference>
<dbReference type="PANTHER" id="PTHR30105:SF2">
    <property type="entry name" value="DIVERGENT POLYSACCHARIDE DEACETYLASE SUPERFAMILY"/>
    <property type="match status" value="1"/>
</dbReference>
<organism evidence="2 3">
    <name type="scientific">Nitratiruptor tergarcus DSM 16512</name>
    <dbReference type="NCBI Taxonomy" id="1069081"/>
    <lineage>
        <taxon>Bacteria</taxon>
        <taxon>Pseudomonadati</taxon>
        <taxon>Campylobacterota</taxon>
        <taxon>Epsilonproteobacteria</taxon>
        <taxon>Nautiliales</taxon>
        <taxon>Nitratiruptoraceae</taxon>
        <taxon>Nitratiruptor</taxon>
    </lineage>
</organism>
<evidence type="ECO:0000313" key="2">
    <source>
        <dbReference type="EMBL" id="SMC09379.1"/>
    </source>
</evidence>
<evidence type="ECO:0008006" key="4">
    <source>
        <dbReference type="Google" id="ProtNLM"/>
    </source>
</evidence>
<proteinExistence type="predicted"/>
<dbReference type="STRING" id="1069081.SAMN05660197_1186"/>
<evidence type="ECO:0000313" key="3">
    <source>
        <dbReference type="Proteomes" id="UP000192602"/>
    </source>
</evidence>
<keyword evidence="1" id="KW-0472">Membrane</keyword>
<sequence>MARKRRKRTKKDSFFSSKKYLILSLLIFIILFILGVLGVYLYKLGFSTGYTEALHKSQSSIAAIKKKEKDALKHLTDTKLSEIEDFEKNAHKTAASAASSMSESSSSAKRVLKHKEYKKRKHATYLLHKGQRPKLVLILDDVAYRYQVNAIKRLGLKITPSFFPPTPRHPNTWKYAKEFRHYMIHLPMEATNFPHEEYNTLHTNSSKEFIERVVASLRERFPHAKFINNHTGSKFTADAAAMNRLIPLLNKYGFIFVDSRTTPNTVVKSVVEKYGYPYIARNIFLDNEQNVSYIRNQLKKAVHIAKRNGYAIAIGHPHQKTLQALARSKDILKDVQLIYIDDLYTKAK</sequence>